<comment type="caution">
    <text evidence="2">The sequence shown here is derived from an EMBL/GenBank/DDBJ whole genome shotgun (WGS) entry which is preliminary data.</text>
</comment>
<evidence type="ECO:0000256" key="1">
    <source>
        <dbReference type="SAM" id="SignalP"/>
    </source>
</evidence>
<sequence length="120" mass="12315">MKRLLALLLVIGALSGLFGAQMAAAHSVPQAAGAPLAKGMDADCMAMMAKQRPAPREKPCKGLTLDCIAAMGCVIPLVATDLAGSVETPRLSDAPSFWTTHSILTGKSFAPDPDPPTSLA</sequence>
<reference evidence="2 3" key="1">
    <citation type="submission" date="2017-08" db="EMBL/GenBank/DDBJ databases">
        <title>Infants hospitalized years apart are colonized by the same room-sourced microbial strains.</title>
        <authorList>
            <person name="Brooks B."/>
            <person name="Olm M.R."/>
            <person name="Firek B.A."/>
            <person name="Baker R."/>
            <person name="Thomas B.C."/>
            <person name="Morowitz M.J."/>
            <person name="Banfield J.F."/>
        </authorList>
    </citation>
    <scope>NUCLEOTIDE SEQUENCE [LARGE SCALE GENOMIC DNA]</scope>
    <source>
        <strain evidence="2">S2_005_003_R2_47</strain>
    </source>
</reference>
<proteinExistence type="predicted"/>
<gene>
    <name evidence="2" type="ORF">DI569_16520</name>
</gene>
<dbReference type="Proteomes" id="UP000248597">
    <property type="component" value="Unassembled WGS sequence"/>
</dbReference>
<keyword evidence="1" id="KW-0732">Signal</keyword>
<evidence type="ECO:0000313" key="2">
    <source>
        <dbReference type="EMBL" id="PZQ20112.1"/>
    </source>
</evidence>
<protein>
    <submittedName>
        <fullName evidence="2">Uncharacterized protein</fullName>
    </submittedName>
</protein>
<accession>A0A2W5KSU2</accession>
<dbReference type="EMBL" id="QFPJ01000090">
    <property type="protein sequence ID" value="PZQ20112.1"/>
    <property type="molecule type" value="Genomic_DNA"/>
</dbReference>
<name>A0A2W5KSU2_SPHMC</name>
<evidence type="ECO:0000313" key="3">
    <source>
        <dbReference type="Proteomes" id="UP000248597"/>
    </source>
</evidence>
<feature type="signal peptide" evidence="1">
    <location>
        <begin position="1"/>
        <end position="23"/>
    </location>
</feature>
<dbReference type="AlphaFoldDB" id="A0A2W5KSU2"/>
<feature type="chain" id="PRO_5016071590" evidence="1">
    <location>
        <begin position="24"/>
        <end position="120"/>
    </location>
</feature>
<organism evidence="2 3">
    <name type="scientific">Sphingopyxis macrogoltabida</name>
    <name type="common">Sphingomonas macrogoltabidus</name>
    <dbReference type="NCBI Taxonomy" id="33050"/>
    <lineage>
        <taxon>Bacteria</taxon>
        <taxon>Pseudomonadati</taxon>
        <taxon>Pseudomonadota</taxon>
        <taxon>Alphaproteobacteria</taxon>
        <taxon>Sphingomonadales</taxon>
        <taxon>Sphingomonadaceae</taxon>
        <taxon>Sphingopyxis</taxon>
    </lineage>
</organism>